<dbReference type="Proteomes" id="UP000523821">
    <property type="component" value="Unassembled WGS sequence"/>
</dbReference>
<keyword evidence="2 4" id="KW-0238">DNA-binding</keyword>
<evidence type="ECO:0000313" key="6">
    <source>
        <dbReference type="EMBL" id="MBB5750978.1"/>
    </source>
</evidence>
<dbReference type="InterPro" id="IPR036271">
    <property type="entry name" value="Tet_transcr_reg_TetR-rel_C_sf"/>
</dbReference>
<dbReference type="PANTHER" id="PTHR30055">
    <property type="entry name" value="HTH-TYPE TRANSCRIPTIONAL REGULATOR RUTR"/>
    <property type="match status" value="1"/>
</dbReference>
<dbReference type="PANTHER" id="PTHR30055:SF234">
    <property type="entry name" value="HTH-TYPE TRANSCRIPTIONAL REGULATOR BETI"/>
    <property type="match status" value="1"/>
</dbReference>
<dbReference type="InterPro" id="IPR050109">
    <property type="entry name" value="HTH-type_TetR-like_transc_reg"/>
</dbReference>
<dbReference type="EMBL" id="JACHOO010000001">
    <property type="protein sequence ID" value="MBB5750978.1"/>
    <property type="molecule type" value="Genomic_DNA"/>
</dbReference>
<dbReference type="SUPFAM" id="SSF48498">
    <property type="entry name" value="Tetracyclin repressor-like, C-terminal domain"/>
    <property type="match status" value="1"/>
</dbReference>
<reference evidence="6 7" key="1">
    <citation type="submission" date="2020-08" db="EMBL/GenBank/DDBJ databases">
        <title>Genomic Encyclopedia of Type Strains, Phase IV (KMG-IV): sequencing the most valuable type-strain genomes for metagenomic binning, comparative biology and taxonomic classification.</title>
        <authorList>
            <person name="Goeker M."/>
        </authorList>
    </citation>
    <scope>NUCLEOTIDE SEQUENCE [LARGE SCALE GENOMIC DNA]</scope>
    <source>
        <strain evidence="6 7">DSM 16268</strain>
    </source>
</reference>
<name>A0A7W9CSZ1_9HYPH</name>
<evidence type="ECO:0000256" key="4">
    <source>
        <dbReference type="PROSITE-ProRule" id="PRU00335"/>
    </source>
</evidence>
<protein>
    <submittedName>
        <fullName evidence="6">AcrR family transcriptional regulator</fullName>
    </submittedName>
</protein>
<sequence>MNGDVAGGPAPHEEGRPMRADARRNVDALLRAAMDVFAQQGVEAPMRAIASAAGVGVGTLYRHFPQRSDLIKALIEREVDARVAAAAALAAAEPPGAALAGFVQGLVDLAATKRGLGPALHSGDPAFQALPDYVEGRLTPALRGLLAAAAAAGEIRGDVDARELLFAALRLAAPASEGEVAEARRMLALLVDGLRFGAPSMQKGRAG</sequence>
<dbReference type="SUPFAM" id="SSF46689">
    <property type="entry name" value="Homeodomain-like"/>
    <property type="match status" value="1"/>
</dbReference>
<dbReference type="Pfam" id="PF00440">
    <property type="entry name" value="TetR_N"/>
    <property type="match status" value="1"/>
</dbReference>
<dbReference type="PROSITE" id="PS50977">
    <property type="entry name" value="HTH_TETR_2"/>
    <property type="match status" value="1"/>
</dbReference>
<dbReference type="InterPro" id="IPR049445">
    <property type="entry name" value="TetR_SbtR-like_C"/>
</dbReference>
<proteinExistence type="predicted"/>
<keyword evidence="7" id="KW-1185">Reference proteome</keyword>
<keyword evidence="3" id="KW-0804">Transcription</keyword>
<accession>A0A7W9CSZ1</accession>
<dbReference type="RefSeq" id="WP_183851571.1">
    <property type="nucleotide sequence ID" value="NZ_JACHOO010000001.1"/>
</dbReference>
<feature type="DNA-binding region" description="H-T-H motif" evidence="4">
    <location>
        <begin position="45"/>
        <end position="64"/>
    </location>
</feature>
<organism evidence="6 7">
    <name type="scientific">Prosthecomicrobium pneumaticum</name>
    <dbReference type="NCBI Taxonomy" id="81895"/>
    <lineage>
        <taxon>Bacteria</taxon>
        <taxon>Pseudomonadati</taxon>
        <taxon>Pseudomonadota</taxon>
        <taxon>Alphaproteobacteria</taxon>
        <taxon>Hyphomicrobiales</taxon>
        <taxon>Kaistiaceae</taxon>
        <taxon>Prosthecomicrobium</taxon>
    </lineage>
</organism>
<dbReference type="InterPro" id="IPR009057">
    <property type="entry name" value="Homeodomain-like_sf"/>
</dbReference>
<dbReference type="Gene3D" id="1.10.357.10">
    <property type="entry name" value="Tetracycline Repressor, domain 2"/>
    <property type="match status" value="1"/>
</dbReference>
<feature type="domain" description="HTH tetR-type" evidence="5">
    <location>
        <begin position="23"/>
        <end position="82"/>
    </location>
</feature>
<dbReference type="GO" id="GO:0003700">
    <property type="term" value="F:DNA-binding transcription factor activity"/>
    <property type="evidence" value="ECO:0007669"/>
    <property type="project" value="TreeGrafter"/>
</dbReference>
<keyword evidence="1" id="KW-0805">Transcription regulation</keyword>
<evidence type="ECO:0000256" key="2">
    <source>
        <dbReference type="ARBA" id="ARBA00023125"/>
    </source>
</evidence>
<comment type="caution">
    <text evidence="6">The sequence shown here is derived from an EMBL/GenBank/DDBJ whole genome shotgun (WGS) entry which is preliminary data.</text>
</comment>
<dbReference type="AlphaFoldDB" id="A0A7W9CSZ1"/>
<dbReference type="GO" id="GO:0000976">
    <property type="term" value="F:transcription cis-regulatory region binding"/>
    <property type="evidence" value="ECO:0007669"/>
    <property type="project" value="TreeGrafter"/>
</dbReference>
<evidence type="ECO:0000256" key="3">
    <source>
        <dbReference type="ARBA" id="ARBA00023163"/>
    </source>
</evidence>
<evidence type="ECO:0000259" key="5">
    <source>
        <dbReference type="PROSITE" id="PS50977"/>
    </source>
</evidence>
<gene>
    <name evidence="6" type="ORF">GGQ63_000021</name>
</gene>
<dbReference type="InterPro" id="IPR001647">
    <property type="entry name" value="HTH_TetR"/>
</dbReference>
<dbReference type="PRINTS" id="PR00455">
    <property type="entry name" value="HTHTETR"/>
</dbReference>
<evidence type="ECO:0000256" key="1">
    <source>
        <dbReference type="ARBA" id="ARBA00023015"/>
    </source>
</evidence>
<evidence type="ECO:0000313" key="7">
    <source>
        <dbReference type="Proteomes" id="UP000523821"/>
    </source>
</evidence>
<dbReference type="Pfam" id="PF21597">
    <property type="entry name" value="TetR_C_43"/>
    <property type="match status" value="1"/>
</dbReference>